<evidence type="ECO:0000313" key="1">
    <source>
        <dbReference type="EMBL" id="SDE84679.1"/>
    </source>
</evidence>
<dbReference type="InterPro" id="IPR027417">
    <property type="entry name" value="P-loop_NTPase"/>
</dbReference>
<proteinExistence type="predicted"/>
<accession>A0A1G7G9G1</accession>
<dbReference type="PIRSF" id="PIRSF009320">
    <property type="entry name" value="Nuc_binding_HP_1000"/>
    <property type="match status" value="1"/>
</dbReference>
<dbReference type="PANTHER" id="PTHR13696">
    <property type="entry name" value="P-LOOP CONTAINING NUCLEOSIDE TRIPHOSPHATE HYDROLASE"/>
    <property type="match status" value="1"/>
</dbReference>
<dbReference type="AlphaFoldDB" id="A0A1G7G9G1"/>
<protein>
    <submittedName>
        <fullName evidence="1">Chromosome partitioning protein</fullName>
    </submittedName>
</protein>
<dbReference type="InterPro" id="IPR050678">
    <property type="entry name" value="DNA_Partitioning_ATPase"/>
</dbReference>
<dbReference type="InterPro" id="IPR009744">
    <property type="entry name" value="VirC1"/>
</dbReference>
<name>A0A1G7G9G1_9RHOB</name>
<dbReference type="Pfam" id="PF07015">
    <property type="entry name" value="VirC1"/>
    <property type="match status" value="1"/>
</dbReference>
<dbReference type="PANTHER" id="PTHR13696:SF96">
    <property type="entry name" value="COBQ_COBB_MIND_PARA NUCLEOTIDE BINDING DOMAIN-CONTAINING PROTEIN"/>
    <property type="match status" value="1"/>
</dbReference>
<evidence type="ECO:0000313" key="2">
    <source>
        <dbReference type="Proteomes" id="UP000199344"/>
    </source>
</evidence>
<dbReference type="Gene3D" id="3.40.50.300">
    <property type="entry name" value="P-loop containing nucleotide triphosphate hydrolases"/>
    <property type="match status" value="1"/>
</dbReference>
<dbReference type="CDD" id="cd02042">
    <property type="entry name" value="ParAB_family"/>
    <property type="match status" value="1"/>
</dbReference>
<dbReference type="STRING" id="591205.SAMN05421538_112102"/>
<organism evidence="1 2">
    <name type="scientific">Paracoccus isoporae</name>
    <dbReference type="NCBI Taxonomy" id="591205"/>
    <lineage>
        <taxon>Bacteria</taxon>
        <taxon>Pseudomonadati</taxon>
        <taxon>Pseudomonadota</taxon>
        <taxon>Alphaproteobacteria</taxon>
        <taxon>Rhodobacterales</taxon>
        <taxon>Paracoccaceae</taxon>
        <taxon>Paracoccus</taxon>
    </lineage>
</organism>
<keyword evidence="2" id="KW-1185">Reference proteome</keyword>
<dbReference type="RefSeq" id="WP_090525270.1">
    <property type="nucleotide sequence ID" value="NZ_FNAH01000012.1"/>
</dbReference>
<dbReference type="EMBL" id="FNAH01000012">
    <property type="protein sequence ID" value="SDE84679.1"/>
    <property type="molecule type" value="Genomic_DNA"/>
</dbReference>
<sequence length="246" mass="26870">MVRRYVITFANPMGGSGKTTSGMLLAEQIALSGGRVSILDLDPNANILAWSESRKADGRDVPFSVYARPQAEDTVELIDQLSGETDYLIIDLEGSKDQIVTFALSRTDLCIIPLDGSPMEARQAAAAAVRLVQTTSSMIRAPIAYSLLFTRTNAAFQTTDERDVRQEMEINNIPTLPTRIAKRAPYTRIFRDGVLLSELPGIVTDEHEGKTASVTDKAMKQVVAAIENARDYAQAVIHALTKERAA</sequence>
<gene>
    <name evidence="1" type="ORF">SAMN05421538_112102</name>
</gene>
<reference evidence="1 2" key="1">
    <citation type="submission" date="2016-10" db="EMBL/GenBank/DDBJ databases">
        <authorList>
            <person name="de Groot N.N."/>
        </authorList>
    </citation>
    <scope>NUCLEOTIDE SEQUENCE [LARGE SCALE GENOMIC DNA]</scope>
    <source>
        <strain evidence="1 2">DSM 22220</strain>
    </source>
</reference>
<dbReference type="OrthoDB" id="113462at2"/>
<dbReference type="SUPFAM" id="SSF52540">
    <property type="entry name" value="P-loop containing nucleoside triphosphate hydrolases"/>
    <property type="match status" value="1"/>
</dbReference>
<dbReference type="Proteomes" id="UP000199344">
    <property type="component" value="Unassembled WGS sequence"/>
</dbReference>